<evidence type="ECO:0000256" key="1">
    <source>
        <dbReference type="SAM" id="MobiDB-lite"/>
    </source>
</evidence>
<keyword evidence="2" id="KW-1133">Transmembrane helix</keyword>
<accession>A0AAE1M7H5</accession>
<name>A0AAE1M7H5_9HYPO</name>
<feature type="transmembrane region" description="Helical" evidence="2">
    <location>
        <begin position="52"/>
        <end position="75"/>
    </location>
</feature>
<comment type="caution">
    <text evidence="3">The sequence shown here is derived from an EMBL/GenBank/DDBJ whole genome shotgun (WGS) entry which is preliminary data.</text>
</comment>
<keyword evidence="4" id="KW-1185">Reference proteome</keyword>
<dbReference type="AlphaFoldDB" id="A0AAE1M7H5"/>
<evidence type="ECO:0008006" key="5">
    <source>
        <dbReference type="Google" id="ProtNLM"/>
    </source>
</evidence>
<dbReference type="SUPFAM" id="SSF48371">
    <property type="entry name" value="ARM repeat"/>
    <property type="match status" value="1"/>
</dbReference>
<dbReference type="InterPro" id="IPR016024">
    <property type="entry name" value="ARM-type_fold"/>
</dbReference>
<feature type="compositionally biased region" description="Basic and acidic residues" evidence="1">
    <location>
        <begin position="354"/>
        <end position="368"/>
    </location>
</feature>
<dbReference type="Proteomes" id="UP001273209">
    <property type="component" value="Unassembled WGS sequence"/>
</dbReference>
<dbReference type="RefSeq" id="XP_062758136.1">
    <property type="nucleotide sequence ID" value="XM_062897321.1"/>
</dbReference>
<dbReference type="GeneID" id="87917225"/>
<gene>
    <name evidence="3" type="ORF">Triagg1_3069</name>
</gene>
<evidence type="ECO:0000313" key="4">
    <source>
        <dbReference type="Proteomes" id="UP001273209"/>
    </source>
</evidence>
<proteinExistence type="predicted"/>
<reference evidence="3" key="1">
    <citation type="submission" date="2023-11" db="EMBL/GenBank/DDBJ databases">
        <title>The genome sequences of three competitors of mushroom-forming fungi.</title>
        <authorList>
            <person name="Beijen E."/>
            <person name="Ohm R.A."/>
        </authorList>
    </citation>
    <scope>NUCLEOTIDE SEQUENCE</scope>
    <source>
        <strain evidence="3">CBS 100526</strain>
    </source>
</reference>
<keyword evidence="2" id="KW-0472">Membrane</keyword>
<protein>
    <recommendedName>
        <fullName evidence="5">Cytoskeleton-associated protein</fullName>
    </recommendedName>
</protein>
<organism evidence="3 4">
    <name type="scientific">Trichoderma aggressivum f. europaeum</name>
    <dbReference type="NCBI Taxonomy" id="173218"/>
    <lineage>
        <taxon>Eukaryota</taxon>
        <taxon>Fungi</taxon>
        <taxon>Dikarya</taxon>
        <taxon>Ascomycota</taxon>
        <taxon>Pezizomycotina</taxon>
        <taxon>Sordariomycetes</taxon>
        <taxon>Hypocreomycetidae</taxon>
        <taxon>Hypocreales</taxon>
        <taxon>Hypocreaceae</taxon>
        <taxon>Trichoderma</taxon>
    </lineage>
</organism>
<dbReference type="EMBL" id="JAWRVG010000008">
    <property type="protein sequence ID" value="KAK4078738.1"/>
    <property type="molecule type" value="Genomic_DNA"/>
</dbReference>
<feature type="compositionally biased region" description="Basic and acidic residues" evidence="1">
    <location>
        <begin position="318"/>
        <end position="337"/>
    </location>
</feature>
<evidence type="ECO:0000313" key="3">
    <source>
        <dbReference type="EMBL" id="KAK4078738.1"/>
    </source>
</evidence>
<keyword evidence="2" id="KW-0812">Transmembrane</keyword>
<feature type="region of interest" description="Disordered" evidence="1">
    <location>
        <begin position="314"/>
        <end position="368"/>
    </location>
</feature>
<evidence type="ECO:0000256" key="2">
    <source>
        <dbReference type="SAM" id="Phobius"/>
    </source>
</evidence>
<sequence length="368" mass="42799">MSLVGTSRKGGNRIDSNIFTDLPHVIPPEKRHSWDDMSWTRRLLLFARDERIILVSIGLATFGVVSTIITALTFIRDDNEIPPSEPKTQYITQDTEDSLQSDTLEKLLDHPNFSIKEIAVKILCDRAANDPQVITYIWFGITRPDYEERMDSLRTLAVLTSQTGNEGLARLHDYRAYSALVRCMELCMESADLPDVTDIHWDEYFLRDMGERFCLMFITELINKYGATMLVKAKFVEKWLAKQDWGNTAEERRRNFKDYMEFRNNRITDIVNRIKHSRRGLRALEKAGLIDKESSRRRMRELPDLLMEVEEEIAAGEHSGEQQSRRTREHSAEEQRLRRQHREAMVLNDGTRPLGREDIIERDASPPA</sequence>